<organism evidence="2 3">
    <name type="scientific">Kingella denitrificans ATCC 33394</name>
    <dbReference type="NCBI Taxonomy" id="888741"/>
    <lineage>
        <taxon>Bacteria</taxon>
        <taxon>Pseudomonadati</taxon>
        <taxon>Pseudomonadota</taxon>
        <taxon>Betaproteobacteria</taxon>
        <taxon>Neisseriales</taxon>
        <taxon>Neisseriaceae</taxon>
        <taxon>Kingella</taxon>
    </lineage>
</organism>
<dbReference type="HOGENOM" id="CLU_120951_0_0_4"/>
<dbReference type="EMBL" id="AEWV01000029">
    <property type="protein sequence ID" value="EGC16957.1"/>
    <property type="molecule type" value="Genomic_DNA"/>
</dbReference>
<gene>
    <name evidence="2" type="ORF">HMPREF9098_1638</name>
</gene>
<sequence length="147" mass="16703">MMNWYPVFLTLHIFAALMFVGTVFFEVLILEGIRPQVSPRFMLAVERAIGNRARKIMPWVLLVLYGSGIGMVLNRYLPLLEHPFSSAFGIMLSLKILLALSVFGHFLTAMTLRGSGKLSSRHFQLIHLSVFCHMVGIVLLAKWMFYA</sequence>
<keyword evidence="1" id="KW-0472">Membrane</keyword>
<evidence type="ECO:0000313" key="2">
    <source>
        <dbReference type="EMBL" id="EGC16957.1"/>
    </source>
</evidence>
<dbReference type="RefSeq" id="WP_003783419.1">
    <property type="nucleotide sequence ID" value="NZ_GL870929.1"/>
</dbReference>
<keyword evidence="1" id="KW-1133">Transmembrane helix</keyword>
<protein>
    <recommendedName>
        <fullName evidence="4">Integral membrane protein</fullName>
    </recommendedName>
</protein>
<dbReference type="InterPro" id="IPR007418">
    <property type="entry name" value="DUF474"/>
</dbReference>
<proteinExistence type="predicted"/>
<evidence type="ECO:0000313" key="3">
    <source>
        <dbReference type="Proteomes" id="UP000004088"/>
    </source>
</evidence>
<name>F0F0K3_9NEIS</name>
<evidence type="ECO:0008006" key="4">
    <source>
        <dbReference type="Google" id="ProtNLM"/>
    </source>
</evidence>
<evidence type="ECO:0000256" key="1">
    <source>
        <dbReference type="SAM" id="Phobius"/>
    </source>
</evidence>
<dbReference type="PIRSF" id="PIRSF015875">
    <property type="entry name" value="UCP015875"/>
    <property type="match status" value="1"/>
</dbReference>
<feature type="transmembrane region" description="Helical" evidence="1">
    <location>
        <begin position="83"/>
        <end position="104"/>
    </location>
</feature>
<feature type="transmembrane region" description="Helical" evidence="1">
    <location>
        <begin position="6"/>
        <end position="30"/>
    </location>
</feature>
<dbReference type="AlphaFoldDB" id="F0F0K3"/>
<keyword evidence="1" id="KW-0812">Transmembrane</keyword>
<accession>F0F0K3</accession>
<dbReference type="Proteomes" id="UP000004088">
    <property type="component" value="Unassembled WGS sequence"/>
</dbReference>
<keyword evidence="3" id="KW-1185">Reference proteome</keyword>
<feature type="transmembrane region" description="Helical" evidence="1">
    <location>
        <begin position="125"/>
        <end position="145"/>
    </location>
</feature>
<reference evidence="2 3" key="1">
    <citation type="submission" date="2011-01" db="EMBL/GenBank/DDBJ databases">
        <authorList>
            <person name="Muzny D."/>
            <person name="Qin X."/>
            <person name="Deng J."/>
            <person name="Jiang H."/>
            <person name="Liu Y."/>
            <person name="Qu J."/>
            <person name="Song X.-Z."/>
            <person name="Zhang L."/>
            <person name="Thornton R."/>
            <person name="Coyle M."/>
            <person name="Francisco L."/>
            <person name="Jackson L."/>
            <person name="Javaid M."/>
            <person name="Korchina V."/>
            <person name="Kovar C."/>
            <person name="Mata R."/>
            <person name="Mathew T."/>
            <person name="Ngo R."/>
            <person name="Nguyen L."/>
            <person name="Nguyen N."/>
            <person name="Okwuonu G."/>
            <person name="Ongeri F."/>
            <person name="Pham C."/>
            <person name="Simmons D."/>
            <person name="Wilczek-Boney K."/>
            <person name="Hale W."/>
            <person name="Jakkamsetti A."/>
            <person name="Pham P."/>
            <person name="Ruth R."/>
            <person name="San Lucas F."/>
            <person name="Warren J."/>
            <person name="Zhang J."/>
            <person name="Zhao Z."/>
            <person name="Zhou C."/>
            <person name="Zhu D."/>
            <person name="Lee S."/>
            <person name="Bess C."/>
            <person name="Blankenburg K."/>
            <person name="Forbes L."/>
            <person name="Fu Q."/>
            <person name="Gubbala S."/>
            <person name="Hirani K."/>
            <person name="Jayaseelan J.C."/>
            <person name="Lara F."/>
            <person name="Munidasa M."/>
            <person name="Palculict T."/>
            <person name="Patil S."/>
            <person name="Pu L.-L."/>
            <person name="Saada N."/>
            <person name="Tang L."/>
            <person name="Weissenberger G."/>
            <person name="Zhu Y."/>
            <person name="Hemphill L."/>
            <person name="Shang Y."/>
            <person name="Youmans B."/>
            <person name="Ayvaz T."/>
            <person name="Ross M."/>
            <person name="Santibanez J."/>
            <person name="Aqrawi P."/>
            <person name="Gross S."/>
            <person name="Joshi V."/>
            <person name="Fowler G."/>
            <person name="Nazareth L."/>
            <person name="Reid J."/>
            <person name="Worley K."/>
            <person name="Petrosino J."/>
            <person name="Highlander S."/>
            <person name="Gibbs R."/>
        </authorList>
    </citation>
    <scope>NUCLEOTIDE SEQUENCE [LARGE SCALE GENOMIC DNA]</scope>
    <source>
        <strain evidence="2 3">ATCC 33394</strain>
    </source>
</reference>
<feature type="transmembrane region" description="Helical" evidence="1">
    <location>
        <begin position="56"/>
        <end position="77"/>
    </location>
</feature>
<comment type="caution">
    <text evidence="2">The sequence shown here is derived from an EMBL/GenBank/DDBJ whole genome shotgun (WGS) entry which is preliminary data.</text>
</comment>
<dbReference type="STRING" id="888741.HMPREF9098_1638"/>